<dbReference type="PANTHER" id="PTHR14742:SF0">
    <property type="entry name" value="RIBONUCLEASE P PROTEIN SUBUNIT P21"/>
    <property type="match status" value="1"/>
</dbReference>
<dbReference type="VEuPathDB" id="FungiDB:PNEJI1_000569"/>
<sequence length="134" mass="15596">MIKEKTSKESRIIPQQELYSRFSFLYQAANIYATHSILNQDKYINSHSEQALSKFYINTAKKIARKAVLKINPSIKRTLCRRCDTILLPGITSSIKIENFSKKNKNKADISVITCNFCNTQKKYPVWKQDFLEI</sequence>
<evidence type="ECO:0000313" key="6">
    <source>
        <dbReference type="Proteomes" id="UP000010422"/>
    </source>
</evidence>
<dbReference type="Gene3D" id="6.20.50.20">
    <property type="match status" value="1"/>
</dbReference>
<dbReference type="InterPro" id="IPR007175">
    <property type="entry name" value="Rpr2/Snm1/Rpp21"/>
</dbReference>
<name>L0PEC4_PNEJI</name>
<gene>
    <name evidence="5" type="ORF">PNEJI1_000569</name>
</gene>
<reference evidence="5 6" key="1">
    <citation type="journal article" date="2012" name="MBio">
        <title>De novo assembly of the Pneumocystis jirovecii genome from a single bronchoalveolar lavage fluid specimen from a patient.</title>
        <authorList>
            <person name="Cisse O.H."/>
            <person name="Pagni M."/>
            <person name="Hauser P.M."/>
        </authorList>
    </citation>
    <scope>NUCLEOTIDE SEQUENCE [LARGE SCALE GENOMIC DNA]</scope>
    <source>
        <strain evidence="5 6">SE8</strain>
    </source>
</reference>
<dbReference type="STRING" id="1209962.L0PEC4"/>
<dbReference type="Proteomes" id="UP000010422">
    <property type="component" value="Unassembled WGS sequence"/>
</dbReference>
<comment type="caution">
    <text evidence="5">The sequence shown here is derived from an EMBL/GenBank/DDBJ whole genome shotgun (WGS) entry which is preliminary data.</text>
</comment>
<dbReference type="EMBL" id="CAKM01000257">
    <property type="protein sequence ID" value="CCJ30582.1"/>
    <property type="molecule type" value="Genomic_DNA"/>
</dbReference>
<dbReference type="Pfam" id="PF04032">
    <property type="entry name" value="Rpr2"/>
    <property type="match status" value="1"/>
</dbReference>
<keyword evidence="1" id="KW-0819">tRNA processing</keyword>
<dbReference type="AlphaFoldDB" id="L0PEC4"/>
<protein>
    <submittedName>
        <fullName evidence="5">Uncharacterized protein</fullName>
    </submittedName>
</protein>
<keyword evidence="3" id="KW-0862">Zinc</keyword>
<evidence type="ECO:0000313" key="5">
    <source>
        <dbReference type="EMBL" id="CCJ30582.1"/>
    </source>
</evidence>
<dbReference type="GO" id="GO:0046872">
    <property type="term" value="F:metal ion binding"/>
    <property type="evidence" value="ECO:0007669"/>
    <property type="project" value="UniProtKB-KW"/>
</dbReference>
<proteinExistence type="inferred from homology"/>
<dbReference type="InParanoid" id="L0PEC4"/>
<organism evidence="6">
    <name type="scientific">Pneumocystis jirovecii</name>
    <name type="common">Human pneumocystis pneumonia agent</name>
    <dbReference type="NCBI Taxonomy" id="42068"/>
    <lineage>
        <taxon>Eukaryota</taxon>
        <taxon>Fungi</taxon>
        <taxon>Dikarya</taxon>
        <taxon>Ascomycota</taxon>
        <taxon>Taphrinomycotina</taxon>
        <taxon>Pneumocystomycetes</taxon>
        <taxon>Pneumocystaceae</taxon>
        <taxon>Pneumocystis</taxon>
    </lineage>
</organism>
<evidence type="ECO:0000256" key="4">
    <source>
        <dbReference type="ARBA" id="ARBA00038402"/>
    </source>
</evidence>
<evidence type="ECO:0000256" key="2">
    <source>
        <dbReference type="ARBA" id="ARBA00022723"/>
    </source>
</evidence>
<dbReference type="GO" id="GO:0005655">
    <property type="term" value="C:nucleolar ribonuclease P complex"/>
    <property type="evidence" value="ECO:0007669"/>
    <property type="project" value="TreeGrafter"/>
</dbReference>
<dbReference type="FunCoup" id="L0PEC4">
    <property type="interactions" value="2"/>
</dbReference>
<comment type="similarity">
    <text evidence="4">Belongs to the eukaryotic/archaeal RNase P protein component 4 family.</text>
</comment>
<evidence type="ECO:0000256" key="1">
    <source>
        <dbReference type="ARBA" id="ARBA00022694"/>
    </source>
</evidence>
<keyword evidence="2" id="KW-0479">Metal-binding</keyword>
<dbReference type="PANTHER" id="PTHR14742">
    <property type="entry name" value="RIBONUCLEASE P SUBUNIT P21"/>
    <property type="match status" value="1"/>
</dbReference>
<accession>L0PEC4</accession>
<dbReference type="GO" id="GO:0008033">
    <property type="term" value="P:tRNA processing"/>
    <property type="evidence" value="ECO:0007669"/>
    <property type="project" value="UniProtKB-KW"/>
</dbReference>
<evidence type="ECO:0000256" key="3">
    <source>
        <dbReference type="ARBA" id="ARBA00022833"/>
    </source>
</evidence>